<accession>A0A239IYM0</accession>
<reference evidence="2 3" key="1">
    <citation type="submission" date="2017-06" db="EMBL/GenBank/DDBJ databases">
        <authorList>
            <person name="Kim H.J."/>
            <person name="Triplett B.A."/>
        </authorList>
    </citation>
    <scope>NUCLEOTIDE SEQUENCE [LARGE SCALE GENOMIC DNA]</scope>
    <source>
        <strain evidence="2 3">DSM 43151</strain>
    </source>
</reference>
<feature type="region of interest" description="Disordered" evidence="1">
    <location>
        <begin position="123"/>
        <end position="217"/>
    </location>
</feature>
<protein>
    <submittedName>
        <fullName evidence="2">Uncharacterized protein</fullName>
    </submittedName>
</protein>
<dbReference type="Proteomes" id="UP000198415">
    <property type="component" value="Unassembled WGS sequence"/>
</dbReference>
<proteinExistence type="predicted"/>
<organism evidence="2 3">
    <name type="scientific">Actinoplanes regularis</name>
    <dbReference type="NCBI Taxonomy" id="52697"/>
    <lineage>
        <taxon>Bacteria</taxon>
        <taxon>Bacillati</taxon>
        <taxon>Actinomycetota</taxon>
        <taxon>Actinomycetes</taxon>
        <taxon>Micromonosporales</taxon>
        <taxon>Micromonosporaceae</taxon>
        <taxon>Actinoplanes</taxon>
    </lineage>
</organism>
<gene>
    <name evidence="2" type="ORF">SAMN06264365_13161</name>
</gene>
<feature type="compositionally biased region" description="Basic and acidic residues" evidence="1">
    <location>
        <begin position="245"/>
        <end position="269"/>
    </location>
</feature>
<feature type="region of interest" description="Disordered" evidence="1">
    <location>
        <begin position="232"/>
        <end position="313"/>
    </location>
</feature>
<name>A0A239IYM0_9ACTN</name>
<feature type="compositionally biased region" description="Basic residues" evidence="1">
    <location>
        <begin position="276"/>
        <end position="287"/>
    </location>
</feature>
<sequence>MHGLPGPSSRDARGAVLLPVLARRPRHAAALPPMQVQQGLLHQRLVRPLPPACPGPAVAGLARSRAAGQHSRGHRLLPTLLRLGRHPHLRLAMRGLPELGRKIPAARRLSDLLAARSPRRSRTLPALLPATQHDRAAARRASRSSADGRRQPVRSAAVLRRHVDRIRAQQALREEDRSGRHEPAAPSRAPPARLLRPHARPVRPSRPPAATTAASRLGGGAHAICWRPRPPLRLDQVQGGTSSPRRPDHARDPGHSRSADPTQRHHAAEPDQASGPRRRGRPRRSRHAQGGPRPRDRALVPDRDQRLARAHAQ</sequence>
<keyword evidence="3" id="KW-1185">Reference proteome</keyword>
<feature type="compositionally biased region" description="Low complexity" evidence="1">
    <location>
        <begin position="184"/>
        <end position="194"/>
    </location>
</feature>
<evidence type="ECO:0000256" key="1">
    <source>
        <dbReference type="SAM" id="MobiDB-lite"/>
    </source>
</evidence>
<dbReference type="AlphaFoldDB" id="A0A239IYM0"/>
<dbReference type="EMBL" id="FZNR01000031">
    <property type="protein sequence ID" value="SNS98308.1"/>
    <property type="molecule type" value="Genomic_DNA"/>
</dbReference>
<evidence type="ECO:0000313" key="3">
    <source>
        <dbReference type="Proteomes" id="UP000198415"/>
    </source>
</evidence>
<evidence type="ECO:0000313" key="2">
    <source>
        <dbReference type="EMBL" id="SNS98308.1"/>
    </source>
</evidence>
<feature type="compositionally biased region" description="Basic and acidic residues" evidence="1">
    <location>
        <begin position="293"/>
        <end position="307"/>
    </location>
</feature>
<feature type="compositionally biased region" description="Basic and acidic residues" evidence="1">
    <location>
        <begin position="172"/>
        <end position="183"/>
    </location>
</feature>